<evidence type="ECO:0000313" key="2">
    <source>
        <dbReference type="EMBL" id="KAG5650071.1"/>
    </source>
</evidence>
<proteinExistence type="predicted"/>
<dbReference type="OrthoDB" id="3071408at2759"/>
<name>A0A9P7KJW7_9AGAR</name>
<protein>
    <submittedName>
        <fullName evidence="2">Uncharacterized protein</fullName>
    </submittedName>
</protein>
<feature type="compositionally biased region" description="Basic and acidic residues" evidence="1">
    <location>
        <begin position="275"/>
        <end position="284"/>
    </location>
</feature>
<gene>
    <name evidence="2" type="ORF">H0H81_000883</name>
</gene>
<reference evidence="2" key="2">
    <citation type="submission" date="2021-10" db="EMBL/GenBank/DDBJ databases">
        <title>Phylogenomics reveals ancestral predisposition of the termite-cultivated fungus Termitomyces towards a domesticated lifestyle.</title>
        <authorList>
            <person name="Auxier B."/>
            <person name="Grum-Grzhimaylo A."/>
            <person name="Cardenas M.E."/>
            <person name="Lodge J.D."/>
            <person name="Laessoe T."/>
            <person name="Pedersen O."/>
            <person name="Smith M.E."/>
            <person name="Kuyper T.W."/>
            <person name="Franco-Molano E.A."/>
            <person name="Baroni T.J."/>
            <person name="Aanen D.K."/>
        </authorList>
    </citation>
    <scope>NUCLEOTIDE SEQUENCE</scope>
    <source>
        <strain evidence="2">D49</strain>
    </source>
</reference>
<feature type="compositionally biased region" description="Low complexity" evidence="1">
    <location>
        <begin position="135"/>
        <end position="150"/>
    </location>
</feature>
<feature type="region of interest" description="Disordered" evidence="1">
    <location>
        <begin position="135"/>
        <end position="157"/>
    </location>
</feature>
<feature type="compositionally biased region" description="Polar residues" evidence="1">
    <location>
        <begin position="241"/>
        <end position="257"/>
    </location>
</feature>
<keyword evidence="3" id="KW-1185">Reference proteome</keyword>
<reference evidence="2" key="1">
    <citation type="submission" date="2021-02" db="EMBL/GenBank/DDBJ databases">
        <authorList>
            <person name="Nieuwenhuis M."/>
            <person name="Van De Peppel L.J.J."/>
        </authorList>
    </citation>
    <scope>NUCLEOTIDE SEQUENCE</scope>
    <source>
        <strain evidence="2">D49</strain>
    </source>
</reference>
<dbReference type="EMBL" id="JABCKI010000571">
    <property type="protein sequence ID" value="KAG5650071.1"/>
    <property type="molecule type" value="Genomic_DNA"/>
</dbReference>
<feature type="region of interest" description="Disordered" evidence="1">
    <location>
        <begin position="1"/>
        <end position="35"/>
    </location>
</feature>
<feature type="compositionally biased region" description="Acidic residues" evidence="1">
    <location>
        <begin position="215"/>
        <end position="227"/>
    </location>
</feature>
<evidence type="ECO:0000256" key="1">
    <source>
        <dbReference type="SAM" id="MobiDB-lite"/>
    </source>
</evidence>
<evidence type="ECO:0000313" key="3">
    <source>
        <dbReference type="Proteomes" id="UP000717328"/>
    </source>
</evidence>
<dbReference type="AlphaFoldDB" id="A0A9P7KJW7"/>
<dbReference type="Proteomes" id="UP000717328">
    <property type="component" value="Unassembled WGS sequence"/>
</dbReference>
<feature type="compositionally biased region" description="Low complexity" evidence="1">
    <location>
        <begin position="228"/>
        <end position="238"/>
    </location>
</feature>
<feature type="region of interest" description="Disordered" evidence="1">
    <location>
        <begin position="188"/>
        <end position="292"/>
    </location>
</feature>
<comment type="caution">
    <text evidence="2">The sequence shown here is derived from an EMBL/GenBank/DDBJ whole genome shotgun (WGS) entry which is preliminary data.</text>
</comment>
<accession>A0A9P7KJW7</accession>
<sequence>MPPASASSDSSTSPQVPISPFSLSSAAESDSHYTSDDLPDLGAFSTVLHEWVFLQLYPRTPAYHSEHGTISQSQSQSQLDSGLELELGLEEHSQSHSGLDLDLDDLEERLRSMASGLGLGSHFASESLFSVEQTDTNTNTNTTTNTNANTEGTGRHSTVWNHQPIAEYLASESGGCGYGYGLDGYGSIEEKDDSKEEDNTDTEGTWSVQIKTVPDNEDEGQDTDTYSDIDSSLSLPLDTYTPLSPLSPLHTQPSLDGTQDVMLELQGRFRATSKFNEDHDRDDNQELEEQGE</sequence>
<feature type="compositionally biased region" description="Low complexity" evidence="1">
    <location>
        <begin position="1"/>
        <end position="19"/>
    </location>
</feature>
<organism evidence="2 3">
    <name type="scientific">Sphagnurus paluster</name>
    <dbReference type="NCBI Taxonomy" id="117069"/>
    <lineage>
        <taxon>Eukaryota</taxon>
        <taxon>Fungi</taxon>
        <taxon>Dikarya</taxon>
        <taxon>Basidiomycota</taxon>
        <taxon>Agaricomycotina</taxon>
        <taxon>Agaricomycetes</taxon>
        <taxon>Agaricomycetidae</taxon>
        <taxon>Agaricales</taxon>
        <taxon>Tricholomatineae</taxon>
        <taxon>Lyophyllaceae</taxon>
        <taxon>Sphagnurus</taxon>
    </lineage>
</organism>